<evidence type="ECO:0000313" key="2">
    <source>
        <dbReference type="Proteomes" id="UP000317422"/>
    </source>
</evidence>
<protein>
    <submittedName>
        <fullName evidence="1">Uncharacterized protein</fullName>
    </submittedName>
</protein>
<accession>A0A543NID3</accession>
<proteinExistence type="predicted"/>
<dbReference type="Proteomes" id="UP000317422">
    <property type="component" value="Unassembled WGS sequence"/>
</dbReference>
<dbReference type="EMBL" id="VFQC01000001">
    <property type="protein sequence ID" value="TQN31599.1"/>
    <property type="molecule type" value="Genomic_DNA"/>
</dbReference>
<gene>
    <name evidence="1" type="ORF">FHX37_1507</name>
</gene>
<dbReference type="AlphaFoldDB" id="A0A543NID3"/>
<comment type="caution">
    <text evidence="1">The sequence shown here is derived from an EMBL/GenBank/DDBJ whole genome shotgun (WGS) entry which is preliminary data.</text>
</comment>
<organism evidence="1 2">
    <name type="scientific">Haloactinospora alba</name>
    <dbReference type="NCBI Taxonomy" id="405555"/>
    <lineage>
        <taxon>Bacteria</taxon>
        <taxon>Bacillati</taxon>
        <taxon>Actinomycetota</taxon>
        <taxon>Actinomycetes</taxon>
        <taxon>Streptosporangiales</taxon>
        <taxon>Nocardiopsidaceae</taxon>
        <taxon>Haloactinospora</taxon>
    </lineage>
</organism>
<name>A0A543NID3_9ACTN</name>
<evidence type="ECO:0000313" key="1">
    <source>
        <dbReference type="EMBL" id="TQN31599.1"/>
    </source>
</evidence>
<sequence>MTLHGVFPSARVEGSVDVIPTESSAAFTRIVIHAAAKP</sequence>
<reference evidence="1 2" key="1">
    <citation type="submission" date="2019-06" db="EMBL/GenBank/DDBJ databases">
        <title>Sequencing the genomes of 1000 actinobacteria strains.</title>
        <authorList>
            <person name="Klenk H.-P."/>
        </authorList>
    </citation>
    <scope>NUCLEOTIDE SEQUENCE [LARGE SCALE GENOMIC DNA]</scope>
    <source>
        <strain evidence="1 2">DSM 45015</strain>
    </source>
</reference>
<keyword evidence="2" id="KW-1185">Reference proteome</keyword>